<evidence type="ECO:0000313" key="3">
    <source>
        <dbReference type="Proteomes" id="UP001595999"/>
    </source>
</evidence>
<keyword evidence="1" id="KW-0812">Transmembrane</keyword>
<gene>
    <name evidence="2" type="ORF">ACFO0R_10685</name>
</gene>
<dbReference type="RefSeq" id="WP_048411566.1">
    <property type="nucleotide sequence ID" value="NZ_JAJOHW010000085.1"/>
</dbReference>
<evidence type="ECO:0000256" key="1">
    <source>
        <dbReference type="SAM" id="Phobius"/>
    </source>
</evidence>
<keyword evidence="3" id="KW-1185">Reference proteome</keyword>
<comment type="caution">
    <text evidence="2">The sequence shown here is derived from an EMBL/GenBank/DDBJ whole genome shotgun (WGS) entry which is preliminary data.</text>
</comment>
<proteinExistence type="predicted"/>
<keyword evidence="1" id="KW-1133">Transmembrane helix</keyword>
<dbReference type="Proteomes" id="UP001595999">
    <property type="component" value="Unassembled WGS sequence"/>
</dbReference>
<feature type="transmembrane region" description="Helical" evidence="1">
    <location>
        <begin position="30"/>
        <end position="50"/>
    </location>
</feature>
<accession>A0ABV8ZQU4</accession>
<protein>
    <submittedName>
        <fullName evidence="2">Uncharacterized protein</fullName>
    </submittedName>
</protein>
<organism evidence="2 3">
    <name type="scientific">Chromobacterium aquaticum</name>
    <dbReference type="NCBI Taxonomy" id="467180"/>
    <lineage>
        <taxon>Bacteria</taxon>
        <taxon>Pseudomonadati</taxon>
        <taxon>Pseudomonadota</taxon>
        <taxon>Betaproteobacteria</taxon>
        <taxon>Neisseriales</taxon>
        <taxon>Chromobacteriaceae</taxon>
        <taxon>Chromobacterium</taxon>
    </lineage>
</organism>
<dbReference type="EMBL" id="JBHSEK010000005">
    <property type="protein sequence ID" value="MFC4490087.1"/>
    <property type="molecule type" value="Genomic_DNA"/>
</dbReference>
<feature type="transmembrane region" description="Helical" evidence="1">
    <location>
        <begin position="6"/>
        <end position="23"/>
    </location>
</feature>
<sequence>MLLLVAAAIVAFIVIILFGMVISKMGYSKWGSLIIFVPVFNILALWYLAFAKWPIEVAEPQKDQ</sequence>
<reference evidence="3" key="1">
    <citation type="journal article" date="2019" name="Int. J. Syst. Evol. Microbiol.">
        <title>The Global Catalogue of Microorganisms (GCM) 10K type strain sequencing project: providing services to taxonomists for standard genome sequencing and annotation.</title>
        <authorList>
            <consortium name="The Broad Institute Genomics Platform"/>
            <consortium name="The Broad Institute Genome Sequencing Center for Infectious Disease"/>
            <person name="Wu L."/>
            <person name="Ma J."/>
        </authorList>
    </citation>
    <scope>NUCLEOTIDE SEQUENCE [LARGE SCALE GENOMIC DNA]</scope>
    <source>
        <strain evidence="3">CGMCC 4.7608</strain>
    </source>
</reference>
<evidence type="ECO:0000313" key="2">
    <source>
        <dbReference type="EMBL" id="MFC4490087.1"/>
    </source>
</evidence>
<keyword evidence="1" id="KW-0472">Membrane</keyword>
<name>A0ABV8ZQU4_9NEIS</name>